<gene>
    <name evidence="2" type="ORF">B0A55_05364</name>
</gene>
<organism evidence="2 3">
    <name type="scientific">Friedmanniomyces simplex</name>
    <dbReference type="NCBI Taxonomy" id="329884"/>
    <lineage>
        <taxon>Eukaryota</taxon>
        <taxon>Fungi</taxon>
        <taxon>Dikarya</taxon>
        <taxon>Ascomycota</taxon>
        <taxon>Pezizomycotina</taxon>
        <taxon>Dothideomycetes</taxon>
        <taxon>Dothideomycetidae</taxon>
        <taxon>Mycosphaerellales</taxon>
        <taxon>Teratosphaeriaceae</taxon>
        <taxon>Friedmanniomyces</taxon>
    </lineage>
</organism>
<evidence type="ECO:0000313" key="2">
    <source>
        <dbReference type="EMBL" id="TKA77493.1"/>
    </source>
</evidence>
<dbReference type="AlphaFoldDB" id="A0A4U0XPX2"/>
<dbReference type="STRING" id="329884.A0A4U0XPX2"/>
<name>A0A4U0XPX2_9PEZI</name>
<feature type="compositionally biased region" description="Low complexity" evidence="1">
    <location>
        <begin position="69"/>
        <end position="78"/>
    </location>
</feature>
<evidence type="ECO:0000313" key="3">
    <source>
        <dbReference type="Proteomes" id="UP000309340"/>
    </source>
</evidence>
<protein>
    <submittedName>
        <fullName evidence="2">Uncharacterized protein</fullName>
    </submittedName>
</protein>
<feature type="region of interest" description="Disordered" evidence="1">
    <location>
        <begin position="1"/>
        <end position="30"/>
    </location>
</feature>
<feature type="compositionally biased region" description="Basic and acidic residues" evidence="1">
    <location>
        <begin position="55"/>
        <end position="66"/>
    </location>
</feature>
<feature type="region of interest" description="Disordered" evidence="1">
    <location>
        <begin position="43"/>
        <end position="114"/>
    </location>
</feature>
<evidence type="ECO:0000256" key="1">
    <source>
        <dbReference type="SAM" id="MobiDB-lite"/>
    </source>
</evidence>
<dbReference type="Proteomes" id="UP000309340">
    <property type="component" value="Unassembled WGS sequence"/>
</dbReference>
<feature type="compositionally biased region" description="Gly residues" evidence="1">
    <location>
        <begin position="229"/>
        <end position="239"/>
    </location>
</feature>
<dbReference type="EMBL" id="NAJQ01000136">
    <property type="protein sequence ID" value="TKA77493.1"/>
    <property type="molecule type" value="Genomic_DNA"/>
</dbReference>
<accession>A0A4U0XPX2</accession>
<reference evidence="2 3" key="1">
    <citation type="submission" date="2017-03" db="EMBL/GenBank/DDBJ databases">
        <title>Genomes of endolithic fungi from Antarctica.</title>
        <authorList>
            <person name="Coleine C."/>
            <person name="Masonjones S."/>
            <person name="Stajich J.E."/>
        </authorList>
    </citation>
    <scope>NUCLEOTIDE SEQUENCE [LARGE SCALE GENOMIC DNA]</scope>
    <source>
        <strain evidence="2 3">CCFEE 5184</strain>
    </source>
</reference>
<keyword evidence="3" id="KW-1185">Reference proteome</keyword>
<feature type="compositionally biased region" description="Polar residues" evidence="1">
    <location>
        <begin position="1"/>
        <end position="12"/>
    </location>
</feature>
<proteinExistence type="predicted"/>
<sequence>MGSLTRSSSAVSVQPLRHVTTDYPPPSLQRTYSRNIMNLEQMAEDISQGGSDIGEEIRRMNEEQKQRSRQSSIQSSHQGEINARGGAGGAPGMGQTDSMSTGSGGRAGSNNTTDVTGAARWGGYSSNRFMPSVGFARSGSGWTHPSLPRKPSATESSRLGQMVEPMQEGKPLDSPLAPGGSLYSTSPPEHEPSRQASQSSFGKQYDQIAGQIEESLEHVPPSPPKHGGLLPGDGQGHGGMVTPPLRPRSTDTYQEAQMAFKDFDGVHFSPNTEEYVELDQDGNEIRRVSARNSSGGLSIPAASLLRAPRARPISYAEPPPTEGMVYYPAPVPRMLNLPKRLSQLPAAKVQAKRRTQVLSQVPPEAMQGAPWIPQMDFGEEGSKPSNHSRGISESHPEQPRPYLNERMSTANLQSLPPQLRASVFFDRQSVPHDVEVKNKSAVATLDSILAASATAPVSAFTDHPFAGDVRRSTFAPEHDLEATYNKPTSAKPRLALINLGQWLCQAHNLASSQRKVIDCATRLLGDLGYGITVKKQKLIIDCARGCPEIAAVDAAMYAARAHYSLGERTLGRQFEEFAEGFWMVLYAEKRGFGERYGVS</sequence>
<comment type="caution">
    <text evidence="2">The sequence shown here is derived from an EMBL/GenBank/DDBJ whole genome shotgun (WGS) entry which is preliminary data.</text>
</comment>
<dbReference type="OrthoDB" id="438641at2759"/>
<feature type="region of interest" description="Disordered" evidence="1">
    <location>
        <begin position="368"/>
        <end position="402"/>
    </location>
</feature>
<feature type="region of interest" description="Disordered" evidence="1">
    <location>
        <begin position="139"/>
        <end position="248"/>
    </location>
</feature>